<gene>
    <name evidence="3" type="ORF">FOC37_15540</name>
</gene>
<sequence length="68" mass="7384">MNKLLMIFTVSVLLLNTISSFATQPINKEVQKSSGVTCKHPPQAPKDKNGRPLPPSKGHHDVRPAKGP</sequence>
<name>A0ABX6F9R7_YERIN</name>
<dbReference type="Proteomes" id="UP000424966">
    <property type="component" value="Chromosome"/>
</dbReference>
<accession>A0ABX6F9R7</accession>
<evidence type="ECO:0000313" key="4">
    <source>
        <dbReference type="Proteomes" id="UP000424966"/>
    </source>
</evidence>
<feature type="compositionally biased region" description="Basic and acidic residues" evidence="1">
    <location>
        <begin position="58"/>
        <end position="68"/>
    </location>
</feature>
<reference evidence="3 4" key="1">
    <citation type="submission" date="2019-11" db="EMBL/GenBank/DDBJ databases">
        <title>FDA dAtabase for Regulatory Grade micrObial Sequences (FDA-ARGOS): Supporting development and validation of Infectious Disease Dx tests.</title>
        <authorList>
            <person name="Patel R."/>
            <person name="Rucinski S."/>
            <person name="Tallon L."/>
            <person name="Sadzewicz L."/>
            <person name="Vavikolanu K."/>
            <person name="Mehta A."/>
            <person name="Aluvathingal J."/>
            <person name="Nadendla S."/>
            <person name="Nandy P."/>
            <person name="Geyer C."/>
            <person name="Yan Y."/>
            <person name="Sichtig H."/>
        </authorList>
    </citation>
    <scope>NUCLEOTIDE SEQUENCE [LARGE SCALE GENOMIC DNA]</scope>
    <source>
        <strain evidence="3 4">FDAARGOS_729</strain>
    </source>
</reference>
<dbReference type="EMBL" id="CP046294">
    <property type="protein sequence ID" value="QGR71645.1"/>
    <property type="molecule type" value="Genomic_DNA"/>
</dbReference>
<feature type="signal peptide" evidence="2">
    <location>
        <begin position="1"/>
        <end position="22"/>
    </location>
</feature>
<evidence type="ECO:0000256" key="2">
    <source>
        <dbReference type="SAM" id="SignalP"/>
    </source>
</evidence>
<keyword evidence="2" id="KW-0732">Signal</keyword>
<feature type="region of interest" description="Disordered" evidence="1">
    <location>
        <begin position="30"/>
        <end position="68"/>
    </location>
</feature>
<dbReference type="GeneID" id="58047705"/>
<organism evidence="3 4">
    <name type="scientific">Yersinia intermedia</name>
    <dbReference type="NCBI Taxonomy" id="631"/>
    <lineage>
        <taxon>Bacteria</taxon>
        <taxon>Pseudomonadati</taxon>
        <taxon>Pseudomonadota</taxon>
        <taxon>Gammaproteobacteria</taxon>
        <taxon>Enterobacterales</taxon>
        <taxon>Yersiniaceae</taxon>
        <taxon>Yersinia</taxon>
    </lineage>
</organism>
<keyword evidence="4" id="KW-1185">Reference proteome</keyword>
<dbReference type="RefSeq" id="WP_050413734.1">
    <property type="nucleotide sequence ID" value="NZ_CABHXU010000159.1"/>
</dbReference>
<protein>
    <submittedName>
        <fullName evidence="3">Uncharacterized protein</fullName>
    </submittedName>
</protein>
<proteinExistence type="predicted"/>
<feature type="chain" id="PRO_5045697900" evidence="2">
    <location>
        <begin position="23"/>
        <end position="68"/>
    </location>
</feature>
<evidence type="ECO:0000313" key="3">
    <source>
        <dbReference type="EMBL" id="QGR71645.1"/>
    </source>
</evidence>
<evidence type="ECO:0000256" key="1">
    <source>
        <dbReference type="SAM" id="MobiDB-lite"/>
    </source>
</evidence>